<evidence type="ECO:0000256" key="2">
    <source>
        <dbReference type="ARBA" id="ARBA00023125"/>
    </source>
</evidence>
<evidence type="ECO:0000313" key="5">
    <source>
        <dbReference type="EMBL" id="RZS80174.1"/>
    </source>
</evidence>
<accession>A0A4V2F2V1</accession>
<dbReference type="InterPro" id="IPR018356">
    <property type="entry name" value="Tscrpt_reg_HTH_DeoR_CS"/>
</dbReference>
<sequence length="318" mass="34989">MAETAGRLLSLLSLLQTPREWPGPELARRLEVSTRTVRNDVERLRQLGYPVEATRGAVGGYRLAAGTAMPPLLLDDDEAVAVVVSLRTAAGQAVEGIDETALRALTKLQQVLPKRLRAQVEVLQAHMVRAGSLPRGPRVDGEVLTALAAAAGARELVRFRYLDARGEATDRRVEPYRLVSLGRRWYLLAYDLDRDDWRTFRVDRLEGLHSSVHRFALRPLPAEDVAAYVAARNRQVQQRAVGTVVMEAPAAEVAERIGPWGVVEPAGEQRCTVRLGGRTADDLAFWLGALGCDFTVVDSLELADAVRRLGERYARAVS</sequence>
<gene>
    <name evidence="5" type="ORF">EV189_3655</name>
</gene>
<evidence type="ECO:0000313" key="6">
    <source>
        <dbReference type="Proteomes" id="UP000293638"/>
    </source>
</evidence>
<dbReference type="PIRSF" id="PIRSF016838">
    <property type="entry name" value="PafC"/>
    <property type="match status" value="1"/>
</dbReference>
<dbReference type="PROSITE" id="PS00894">
    <property type="entry name" value="HTH_DEOR_1"/>
    <property type="match status" value="1"/>
</dbReference>
<dbReference type="InterPro" id="IPR013196">
    <property type="entry name" value="HTH_11"/>
</dbReference>
<dbReference type="InterPro" id="IPR001034">
    <property type="entry name" value="DeoR_HTH"/>
</dbReference>
<dbReference type="RefSeq" id="WP_130494375.1">
    <property type="nucleotide sequence ID" value="NZ_SGXD01000005.1"/>
</dbReference>
<dbReference type="InterPro" id="IPR028349">
    <property type="entry name" value="PafC-like"/>
</dbReference>
<dbReference type="GO" id="GO:0003700">
    <property type="term" value="F:DNA-binding transcription factor activity"/>
    <property type="evidence" value="ECO:0007669"/>
    <property type="project" value="InterPro"/>
</dbReference>
<dbReference type="Proteomes" id="UP000293638">
    <property type="component" value="Unassembled WGS sequence"/>
</dbReference>
<dbReference type="PANTHER" id="PTHR34580">
    <property type="match status" value="1"/>
</dbReference>
<protein>
    <submittedName>
        <fullName evidence="5">Putative DNA-binding transcriptional regulator YafY</fullName>
    </submittedName>
</protein>
<dbReference type="Gene3D" id="1.10.10.10">
    <property type="entry name" value="Winged helix-like DNA-binding domain superfamily/Winged helix DNA-binding domain"/>
    <property type="match status" value="1"/>
</dbReference>
<keyword evidence="6" id="KW-1185">Reference proteome</keyword>
<name>A0A4V2F2V1_9ACTN</name>
<dbReference type="PANTHER" id="PTHR34580:SF3">
    <property type="entry name" value="PROTEIN PAFB"/>
    <property type="match status" value="1"/>
</dbReference>
<proteinExistence type="predicted"/>
<evidence type="ECO:0000256" key="1">
    <source>
        <dbReference type="ARBA" id="ARBA00023015"/>
    </source>
</evidence>
<dbReference type="Pfam" id="PF25583">
    <property type="entry name" value="WCX"/>
    <property type="match status" value="1"/>
</dbReference>
<keyword evidence="1" id="KW-0805">Transcription regulation</keyword>
<comment type="caution">
    <text evidence="5">The sequence shown here is derived from an EMBL/GenBank/DDBJ whole genome shotgun (WGS) entry which is preliminary data.</text>
</comment>
<evidence type="ECO:0000259" key="4">
    <source>
        <dbReference type="PROSITE" id="PS51000"/>
    </source>
</evidence>
<evidence type="ECO:0000256" key="3">
    <source>
        <dbReference type="ARBA" id="ARBA00023163"/>
    </source>
</evidence>
<keyword evidence="2 5" id="KW-0238">DNA-binding</keyword>
<dbReference type="InterPro" id="IPR036390">
    <property type="entry name" value="WH_DNA-bd_sf"/>
</dbReference>
<reference evidence="5 6" key="1">
    <citation type="submission" date="2019-02" db="EMBL/GenBank/DDBJ databases">
        <title>Genomic Encyclopedia of Type Strains, Phase IV (KMG-IV): sequencing the most valuable type-strain genomes for metagenomic binning, comparative biology and taxonomic classification.</title>
        <authorList>
            <person name="Goeker M."/>
        </authorList>
    </citation>
    <scope>NUCLEOTIDE SEQUENCE [LARGE SCALE GENOMIC DNA]</scope>
    <source>
        <strain evidence="5 6">DSM 45622</strain>
    </source>
</reference>
<dbReference type="EMBL" id="SGXD01000005">
    <property type="protein sequence ID" value="RZS80174.1"/>
    <property type="molecule type" value="Genomic_DNA"/>
</dbReference>
<dbReference type="InterPro" id="IPR026881">
    <property type="entry name" value="WYL_dom"/>
</dbReference>
<dbReference type="OrthoDB" id="8555652at2"/>
<dbReference type="InterPro" id="IPR057727">
    <property type="entry name" value="WCX_dom"/>
</dbReference>
<dbReference type="InterPro" id="IPR051534">
    <property type="entry name" value="CBASS_pafABC_assoc_protein"/>
</dbReference>
<keyword evidence="3" id="KW-0804">Transcription</keyword>
<dbReference type="AlphaFoldDB" id="A0A4V2F2V1"/>
<dbReference type="PROSITE" id="PS51000">
    <property type="entry name" value="HTH_DEOR_2"/>
    <property type="match status" value="1"/>
</dbReference>
<feature type="domain" description="HTH deoR-type" evidence="4">
    <location>
        <begin position="4"/>
        <end position="59"/>
    </location>
</feature>
<dbReference type="SUPFAM" id="SSF46785">
    <property type="entry name" value="Winged helix' DNA-binding domain"/>
    <property type="match status" value="1"/>
</dbReference>
<organism evidence="5 6">
    <name type="scientific">Motilibacter rhizosphaerae</name>
    <dbReference type="NCBI Taxonomy" id="598652"/>
    <lineage>
        <taxon>Bacteria</taxon>
        <taxon>Bacillati</taxon>
        <taxon>Actinomycetota</taxon>
        <taxon>Actinomycetes</taxon>
        <taxon>Motilibacterales</taxon>
        <taxon>Motilibacteraceae</taxon>
        <taxon>Motilibacter</taxon>
    </lineage>
</organism>
<dbReference type="Pfam" id="PF08279">
    <property type="entry name" value="HTH_11"/>
    <property type="match status" value="1"/>
</dbReference>
<dbReference type="Pfam" id="PF13280">
    <property type="entry name" value="WYL"/>
    <property type="match status" value="1"/>
</dbReference>
<dbReference type="GO" id="GO:0003677">
    <property type="term" value="F:DNA binding"/>
    <property type="evidence" value="ECO:0007669"/>
    <property type="project" value="UniProtKB-KW"/>
</dbReference>
<dbReference type="PROSITE" id="PS52050">
    <property type="entry name" value="WYL"/>
    <property type="match status" value="1"/>
</dbReference>
<dbReference type="InterPro" id="IPR036388">
    <property type="entry name" value="WH-like_DNA-bd_sf"/>
</dbReference>